<gene>
    <name evidence="3" type="ORF">M3P05_16170</name>
</gene>
<dbReference type="Proteomes" id="UP001203338">
    <property type="component" value="Unassembled WGS sequence"/>
</dbReference>
<keyword evidence="2" id="KW-0067">ATP-binding</keyword>
<name>A0ABT0PJC2_9GAMM</name>
<dbReference type="EMBL" id="JAMFLX010000025">
    <property type="protein sequence ID" value="MCL6271458.1"/>
    <property type="molecule type" value="Genomic_DNA"/>
</dbReference>
<comment type="caution">
    <text evidence="3">The sequence shown here is derived from an EMBL/GenBank/DDBJ whole genome shotgun (WGS) entry which is preliminary data.</text>
</comment>
<dbReference type="Gene3D" id="3.40.50.2300">
    <property type="match status" value="1"/>
</dbReference>
<sequence>MFDLDNMTRKKSETELTGAAATLFYQTEACRTLLEETMKFEGMGIPYTRKCTDDNIIDAVSGVESPLILIEVKEGLVELANKLGPLVGKYARVVLIGHEDKISVLRTVKELGFYYLFWPVDKTEVAVFLHFLQKDQTSDKGPQDARIARRIAVVGLKGGSGCTMISSELSRCLASETGQQVILADHAYKGSGVNIMLGKRDLARRQVTDFQSSNSFVGLVDRVDAQSLLTQIDSKISYLGFEAQIGTGEDLREYVNSVLEPLKKDANFIVEDYSASAKFYPNPDWLCNLVNCAVVVIQPTMTSLFETKTFLEEFKRANERVEKPVRLILMLNHCYSKDSIQRKAIEQYLETTIDVELPYYRHCEDFLSSGKSFTEKQTPLQQPLQTLTRMILGKPVGAGKQPGAGLFSSFKSRKVSHA</sequence>
<protein>
    <submittedName>
        <fullName evidence="3">AAA family ATPase</fullName>
    </submittedName>
</protein>
<proteinExistence type="predicted"/>
<keyword evidence="4" id="KW-1185">Reference proteome</keyword>
<organism evidence="3 4">
    <name type="scientific">Parendozoicomonas callyspongiae</name>
    <dbReference type="NCBI Taxonomy" id="2942213"/>
    <lineage>
        <taxon>Bacteria</taxon>
        <taxon>Pseudomonadati</taxon>
        <taxon>Pseudomonadota</taxon>
        <taxon>Gammaproteobacteria</taxon>
        <taxon>Oceanospirillales</taxon>
        <taxon>Endozoicomonadaceae</taxon>
        <taxon>Parendozoicomonas</taxon>
    </lineage>
</organism>
<evidence type="ECO:0000256" key="2">
    <source>
        <dbReference type="ARBA" id="ARBA00022840"/>
    </source>
</evidence>
<dbReference type="SUPFAM" id="SSF52540">
    <property type="entry name" value="P-loop containing nucleoside triphosphate hydrolases"/>
    <property type="match status" value="1"/>
</dbReference>
<dbReference type="InterPro" id="IPR050625">
    <property type="entry name" value="ParA/MinD_ATPase"/>
</dbReference>
<dbReference type="Gene3D" id="3.40.50.300">
    <property type="entry name" value="P-loop containing nucleotide triphosphate hydrolases"/>
    <property type="match status" value="1"/>
</dbReference>
<accession>A0ABT0PJC2</accession>
<dbReference type="PANTHER" id="PTHR43384">
    <property type="entry name" value="SEPTUM SITE-DETERMINING PROTEIN MIND HOMOLOG, CHLOROPLASTIC-RELATED"/>
    <property type="match status" value="1"/>
</dbReference>
<dbReference type="PANTHER" id="PTHR43384:SF6">
    <property type="entry name" value="SEPTUM SITE-DETERMINING PROTEIN MIND HOMOLOG, CHLOROPLASTIC"/>
    <property type="match status" value="1"/>
</dbReference>
<dbReference type="InterPro" id="IPR027417">
    <property type="entry name" value="P-loop_NTPase"/>
</dbReference>
<reference evidence="3 4" key="1">
    <citation type="submission" date="2022-05" db="EMBL/GenBank/DDBJ databases">
        <authorList>
            <person name="Park J.-S."/>
        </authorList>
    </citation>
    <scope>NUCLEOTIDE SEQUENCE [LARGE SCALE GENOMIC DNA]</scope>
    <source>
        <strain evidence="3 4">2012CJ34-2</strain>
    </source>
</reference>
<evidence type="ECO:0000256" key="1">
    <source>
        <dbReference type="ARBA" id="ARBA00022741"/>
    </source>
</evidence>
<evidence type="ECO:0000313" key="3">
    <source>
        <dbReference type="EMBL" id="MCL6271458.1"/>
    </source>
</evidence>
<keyword evidence="1" id="KW-0547">Nucleotide-binding</keyword>
<dbReference type="RefSeq" id="WP_249701071.1">
    <property type="nucleotide sequence ID" value="NZ_JAMFLX010000025.1"/>
</dbReference>
<evidence type="ECO:0000313" key="4">
    <source>
        <dbReference type="Proteomes" id="UP001203338"/>
    </source>
</evidence>